<dbReference type="STRING" id="1403537.Q428_00140"/>
<keyword evidence="2" id="KW-1185">Reference proteome</keyword>
<dbReference type="AlphaFoldDB" id="A0A017S101"/>
<gene>
    <name evidence="1" type="ORF">Q428_00140</name>
</gene>
<dbReference type="Proteomes" id="UP000019681">
    <property type="component" value="Unassembled WGS sequence"/>
</dbReference>
<evidence type="ECO:0000313" key="1">
    <source>
        <dbReference type="EMBL" id="EYE89855.1"/>
    </source>
</evidence>
<protein>
    <submittedName>
        <fullName evidence="1">Uncharacterized protein</fullName>
    </submittedName>
</protein>
<name>A0A017S101_9CLOT</name>
<dbReference type="OrthoDB" id="1705475at2"/>
<organism evidence="1 2">
    <name type="scientific">Fervidicella metallireducens AeB</name>
    <dbReference type="NCBI Taxonomy" id="1403537"/>
    <lineage>
        <taxon>Bacteria</taxon>
        <taxon>Bacillati</taxon>
        <taxon>Bacillota</taxon>
        <taxon>Clostridia</taxon>
        <taxon>Eubacteriales</taxon>
        <taxon>Clostridiaceae</taxon>
        <taxon>Fervidicella</taxon>
    </lineage>
</organism>
<dbReference type="EMBL" id="AZQP01000001">
    <property type="protein sequence ID" value="EYE89855.1"/>
    <property type="molecule type" value="Genomic_DNA"/>
</dbReference>
<comment type="caution">
    <text evidence="1">The sequence shown here is derived from an EMBL/GenBank/DDBJ whole genome shotgun (WGS) entry which is preliminary data.</text>
</comment>
<proteinExistence type="predicted"/>
<reference evidence="1 2" key="1">
    <citation type="journal article" date="2014" name="Genome Announc.">
        <title>Draft Genome Sequence of Fervidicella metallireducens Strain AeBT, an Iron-Reducing Thermoanaerobe from the Great Artesian Basin.</title>
        <authorList>
            <person name="Patel B.K."/>
        </authorList>
    </citation>
    <scope>NUCLEOTIDE SEQUENCE [LARGE SCALE GENOMIC DNA]</scope>
    <source>
        <strain evidence="1 2">AeB</strain>
    </source>
</reference>
<accession>A0A017S101</accession>
<evidence type="ECO:0000313" key="2">
    <source>
        <dbReference type="Proteomes" id="UP000019681"/>
    </source>
</evidence>
<sequence>MTTKKSYNRYFIIFQEEDKGFGIAIDKQPTGYTKIETRNGKCKITVYVQNLIKEKGPYNCILLDATKTPAVLAKLGEIKIDDTGRGETWWEYPEDNIADTNTAFDRFNVAAVVVGEDTVISPLSGYVGKERLIWKDKLPQKTRAYETDEHEDNIIDEEILDEEGLKFKEYEKSIRDKAIENMDMDYFMPEGVQSDVVRSEDDDTEEKMEYNDNYQEEIYAGNFEDVENRKEKRFADIFHKLLKNFQEENQVIMGMKNVRWWKIPYNVDIPMVENKYYPYHCAIHHLKMTYPYINYIKYFKKHGHYYFGLKYDDRGEIKYIIYGIEGRNMPMEHPYMGMTGFVKWMPANNKSNGMWLMYYNPYTGCIMIPKKR</sequence>
<dbReference type="RefSeq" id="WP_035377057.1">
    <property type="nucleotide sequence ID" value="NZ_AZQP01000001.1"/>
</dbReference>